<reference evidence="4 5" key="1">
    <citation type="journal article" date="2010" name="Cell">
        <title>The genome of Naegleria gruberi illuminates early eukaryotic versatility.</title>
        <authorList>
            <person name="Fritz-Laylin L.K."/>
            <person name="Prochnik S.E."/>
            <person name="Ginger M.L."/>
            <person name="Dacks J.B."/>
            <person name="Carpenter M.L."/>
            <person name="Field M.C."/>
            <person name="Kuo A."/>
            <person name="Paredez A."/>
            <person name="Chapman J."/>
            <person name="Pham J."/>
            <person name="Shu S."/>
            <person name="Neupane R."/>
            <person name="Cipriano M."/>
            <person name="Mancuso J."/>
            <person name="Tu H."/>
            <person name="Salamov A."/>
            <person name="Lindquist E."/>
            <person name="Shapiro H."/>
            <person name="Lucas S."/>
            <person name="Grigoriev I.V."/>
            <person name="Cande W.Z."/>
            <person name="Fulton C."/>
            <person name="Rokhsar D.S."/>
            <person name="Dawson S.C."/>
        </authorList>
    </citation>
    <scope>NUCLEOTIDE SEQUENCE [LARGE SCALE GENOMIC DNA]</scope>
    <source>
        <strain evidence="4 5">NEG-M</strain>
    </source>
</reference>
<dbReference type="Gene3D" id="6.10.140.1620">
    <property type="match status" value="1"/>
</dbReference>
<dbReference type="AlphaFoldDB" id="D2VGS1"/>
<dbReference type="VEuPathDB" id="AmoebaDB:NAEGRDRAFT_58163"/>
<dbReference type="Proteomes" id="UP000006671">
    <property type="component" value="Unassembled WGS sequence"/>
</dbReference>
<feature type="compositionally biased region" description="Low complexity" evidence="1">
    <location>
        <begin position="668"/>
        <end position="687"/>
    </location>
</feature>
<dbReference type="SMART" id="SM00246">
    <property type="entry name" value="WH2"/>
    <property type="match status" value="1"/>
</dbReference>
<accession>D2VGS1</accession>
<dbReference type="GO" id="GO:0003779">
    <property type="term" value="F:actin binding"/>
    <property type="evidence" value="ECO:0007669"/>
    <property type="project" value="InterPro"/>
</dbReference>
<dbReference type="InterPro" id="IPR003123">
    <property type="entry name" value="VPS9"/>
</dbReference>
<dbReference type="EMBL" id="GG738870">
    <property type="protein sequence ID" value="EFC44111.1"/>
    <property type="molecule type" value="Genomic_DNA"/>
</dbReference>
<dbReference type="CDD" id="cd22070">
    <property type="entry name" value="WH2_Pan1-like"/>
    <property type="match status" value="1"/>
</dbReference>
<dbReference type="OrthoDB" id="10311148at2759"/>
<dbReference type="PANTHER" id="PTHR24216:SF65">
    <property type="entry name" value="PAXILLIN-LIKE PROTEIN 1"/>
    <property type="match status" value="1"/>
</dbReference>
<dbReference type="KEGG" id="ngr:NAEGRDRAFT_58163"/>
<dbReference type="InterPro" id="IPR037191">
    <property type="entry name" value="VPS9_dom_sf"/>
</dbReference>
<dbReference type="Pfam" id="PF02205">
    <property type="entry name" value="WH2"/>
    <property type="match status" value="1"/>
</dbReference>
<organism evidence="5">
    <name type="scientific">Naegleria gruberi</name>
    <name type="common">Amoeba</name>
    <dbReference type="NCBI Taxonomy" id="5762"/>
    <lineage>
        <taxon>Eukaryota</taxon>
        <taxon>Discoba</taxon>
        <taxon>Heterolobosea</taxon>
        <taxon>Tetramitia</taxon>
        <taxon>Eutetramitia</taxon>
        <taxon>Vahlkampfiidae</taxon>
        <taxon>Naegleria</taxon>
    </lineage>
</organism>
<feature type="domain" description="VPS9" evidence="3">
    <location>
        <begin position="216"/>
        <end position="364"/>
    </location>
</feature>
<dbReference type="SUPFAM" id="SSF109993">
    <property type="entry name" value="VPS9 domain"/>
    <property type="match status" value="1"/>
</dbReference>
<evidence type="ECO:0000259" key="3">
    <source>
        <dbReference type="PROSITE" id="PS51205"/>
    </source>
</evidence>
<dbReference type="GeneID" id="8848031"/>
<feature type="domain" description="WH2" evidence="2">
    <location>
        <begin position="849"/>
        <end position="866"/>
    </location>
</feature>
<gene>
    <name evidence="4" type="ORF">NAEGRDRAFT_58163</name>
</gene>
<dbReference type="InterPro" id="IPR005645">
    <property type="entry name" value="FSH-like_dom"/>
</dbReference>
<dbReference type="InterPro" id="IPR003124">
    <property type="entry name" value="WH2_dom"/>
</dbReference>
<keyword evidence="5" id="KW-1185">Reference proteome</keyword>
<dbReference type="InterPro" id="IPR029058">
    <property type="entry name" value="AB_hydrolase_fold"/>
</dbReference>
<protein>
    <submittedName>
        <fullName evidence="4">Scar regulatory complex protein</fullName>
    </submittedName>
</protein>
<feature type="compositionally biased region" description="Pro residues" evidence="1">
    <location>
        <begin position="699"/>
        <end position="835"/>
    </location>
</feature>
<evidence type="ECO:0000259" key="2">
    <source>
        <dbReference type="PROSITE" id="PS51082"/>
    </source>
</evidence>
<dbReference type="PROSITE" id="PS51205">
    <property type="entry name" value="VPS9"/>
    <property type="match status" value="1"/>
</dbReference>
<evidence type="ECO:0000256" key="1">
    <source>
        <dbReference type="SAM" id="MobiDB-lite"/>
    </source>
</evidence>
<feature type="region of interest" description="Disordered" evidence="1">
    <location>
        <begin position="663"/>
        <end position="918"/>
    </location>
</feature>
<dbReference type="STRING" id="5762.D2VGS1"/>
<name>D2VGS1_NAEGR</name>
<evidence type="ECO:0000313" key="4">
    <source>
        <dbReference type="EMBL" id="EFC44111.1"/>
    </source>
</evidence>
<sequence length="918" mass="102423">MKRKFQEKSKIREQIEKELFDIDTLRATYYNQELEQSNMNVTVDGPGISENEIMEEYFDVGPKEILKSNGCDTLWIQFIMENYHEHKMSYENEEYEKNWLAQLSNIHEEQELYYFLLGYILNIENMDNHPLSSVFESFTRKFRNEFSSSEMSLITPDFSALYVKEFCVNLTQHLTEASSWKHYPHLSKHKNVLYSVICQAVVSKIEKELTELYMQKDEAKLVCKRISELRGLSLVDLGAEYDLCLEGEYQPIISKFKEITKKEIISDKIIICKDVYYMLTEVVKKHVKHIQERDYEQKLLPVIMYIILKANISSIYAIFDLAIDFSHDINNKTIFLFDNTHWDAISLIKTALLHITTFSDSSSNQDQEIQIDAAIEKEFEELNGKIFEEKSLAFLKQIKSTPIKKFLFPDAPLVAELTSEQLEYAKENRECYRTWIKPNLDRTVYGSWRKAIIYLTDYIKNQRMEGNIVDGLLGFSQQLIEQLNKTPEEIAKLEQTEKKIGEIINWCCYNYQNSDKEGTFEKTKDYLAAVLTNVVFFIDSSSRELETLIELESQEINRIGAEMTIIYDRLKSARSMTGREELTKMHAVKPTSRTGLKKKVIDLPTSNFKNNIASFNDWSESGDTMSSSSNQSYQTNTFQNKTDFTTASRAGSSAGLLGNPVSLDIPLTPGTPSSVSSPVSTYSRQSSFSSASTPTINSRPPPPNVNNPPPPPMNNSVPPPPMNTGTPPPPPITNNMPPPPPVKNTPPPPPMNTGTPPPPFQSNNMPPPPPMKSTPPPPPMNTGPPPPPPMSSGSPPPPPPVKSTPPPPPSGGGVPPPPSGVSPPPPPKNTPPPPTRAAVEMPSDDSGGGRDDLLASIRAGKSLRKVTPPDDSPKLPPKSGGGGGGGNSASSSPPVSSGGGGGDMMSMIMAQRAKMQKK</sequence>
<dbReference type="RefSeq" id="XP_002676855.1">
    <property type="nucleotide sequence ID" value="XM_002676809.1"/>
</dbReference>
<dbReference type="InParanoid" id="D2VGS1"/>
<proteinExistence type="predicted"/>
<dbReference type="PANTHER" id="PTHR24216">
    <property type="entry name" value="PAXILLIN-RELATED"/>
    <property type="match status" value="1"/>
</dbReference>
<evidence type="ECO:0000313" key="5">
    <source>
        <dbReference type="Proteomes" id="UP000006671"/>
    </source>
</evidence>
<dbReference type="PROSITE" id="PS51082">
    <property type="entry name" value="WH2"/>
    <property type="match status" value="1"/>
</dbReference>
<dbReference type="Gene3D" id="3.40.50.1820">
    <property type="entry name" value="alpha/beta hydrolase"/>
    <property type="match status" value="1"/>
</dbReference>
<dbReference type="Pfam" id="PF03959">
    <property type="entry name" value="FSH1"/>
    <property type="match status" value="1"/>
</dbReference>